<keyword evidence="5" id="KW-1185">Reference proteome</keyword>
<evidence type="ECO:0000313" key="4">
    <source>
        <dbReference type="EMBL" id="GAA4318477.1"/>
    </source>
</evidence>
<dbReference type="CDD" id="cd07249">
    <property type="entry name" value="MMCE"/>
    <property type="match status" value="1"/>
</dbReference>
<dbReference type="PROSITE" id="PS51819">
    <property type="entry name" value="VOC"/>
    <property type="match status" value="1"/>
</dbReference>
<comment type="similarity">
    <text evidence="1">Belongs to the methylmalonyl-CoA epimerase family.</text>
</comment>
<dbReference type="EMBL" id="BAABGY010000001">
    <property type="protein sequence ID" value="GAA4318477.1"/>
    <property type="molecule type" value="Genomic_DNA"/>
</dbReference>
<dbReference type="PANTHER" id="PTHR43048">
    <property type="entry name" value="METHYLMALONYL-COA EPIMERASE"/>
    <property type="match status" value="1"/>
</dbReference>
<evidence type="ECO:0000313" key="5">
    <source>
        <dbReference type="Proteomes" id="UP001501725"/>
    </source>
</evidence>
<reference evidence="5" key="1">
    <citation type="journal article" date="2019" name="Int. J. Syst. Evol. Microbiol.">
        <title>The Global Catalogue of Microorganisms (GCM) 10K type strain sequencing project: providing services to taxonomists for standard genome sequencing and annotation.</title>
        <authorList>
            <consortium name="The Broad Institute Genomics Platform"/>
            <consortium name="The Broad Institute Genome Sequencing Center for Infectious Disease"/>
            <person name="Wu L."/>
            <person name="Ma J."/>
        </authorList>
    </citation>
    <scope>NUCLEOTIDE SEQUENCE [LARGE SCALE GENOMIC DNA]</scope>
    <source>
        <strain evidence="5">JCM 17919</strain>
    </source>
</reference>
<accession>A0ABP8G6T8</accession>
<comment type="caution">
    <text evidence="4">The sequence shown here is derived from an EMBL/GenBank/DDBJ whole genome shotgun (WGS) entry which is preliminary data.</text>
</comment>
<dbReference type="InterPro" id="IPR017515">
    <property type="entry name" value="MeMalonyl-CoA_epimerase"/>
</dbReference>
<dbReference type="SUPFAM" id="SSF54593">
    <property type="entry name" value="Glyoxalase/Bleomycin resistance protein/Dihydroxybiphenyl dioxygenase"/>
    <property type="match status" value="1"/>
</dbReference>
<proteinExistence type="inferred from homology"/>
<gene>
    <name evidence="4" type="primary">mce</name>
    <name evidence="4" type="ORF">GCM10023184_02690</name>
</gene>
<keyword evidence="2" id="KW-0479">Metal-binding</keyword>
<dbReference type="Pfam" id="PF13669">
    <property type="entry name" value="Glyoxalase_4"/>
    <property type="match status" value="1"/>
</dbReference>
<dbReference type="NCBIfam" id="TIGR03081">
    <property type="entry name" value="metmalonyl_epim"/>
    <property type="match status" value="1"/>
</dbReference>
<evidence type="ECO:0000259" key="3">
    <source>
        <dbReference type="PROSITE" id="PS51819"/>
    </source>
</evidence>
<dbReference type="PANTHER" id="PTHR43048:SF3">
    <property type="entry name" value="METHYLMALONYL-COA EPIMERASE, MITOCHONDRIAL"/>
    <property type="match status" value="1"/>
</dbReference>
<dbReference type="InterPro" id="IPR037523">
    <property type="entry name" value="VOC_core"/>
</dbReference>
<dbReference type="RefSeq" id="WP_345252781.1">
    <property type="nucleotide sequence ID" value="NZ_BAABGY010000001.1"/>
</dbReference>
<sequence>MQKVEHIGIAVKSLETSVPLFEKLLDTACYKTEEVASEGVRTAFFQTGPNKIELLESTTEDGVIRKFIEKKGEGIHHIAFDVADIRAEMARLQAEGFTLLNPEPKPGADGKLVCFLHPKGTNGVLIELCSPAPGPGPLSPEGGT</sequence>
<feature type="domain" description="VOC" evidence="3">
    <location>
        <begin position="3"/>
        <end position="131"/>
    </location>
</feature>
<evidence type="ECO:0000256" key="1">
    <source>
        <dbReference type="ARBA" id="ARBA00009308"/>
    </source>
</evidence>
<dbReference type="Proteomes" id="UP001501725">
    <property type="component" value="Unassembled WGS sequence"/>
</dbReference>
<dbReference type="Gene3D" id="3.10.180.10">
    <property type="entry name" value="2,3-Dihydroxybiphenyl 1,2-Dioxygenase, domain 1"/>
    <property type="match status" value="1"/>
</dbReference>
<dbReference type="InterPro" id="IPR051785">
    <property type="entry name" value="MMCE/EMCE_epimerase"/>
</dbReference>
<dbReference type="InterPro" id="IPR029068">
    <property type="entry name" value="Glyas_Bleomycin-R_OHBP_Dase"/>
</dbReference>
<evidence type="ECO:0000256" key="2">
    <source>
        <dbReference type="ARBA" id="ARBA00022723"/>
    </source>
</evidence>
<protein>
    <submittedName>
        <fullName evidence="4">Methylmalonyl-CoA epimerase</fullName>
    </submittedName>
</protein>
<organism evidence="4 5">
    <name type="scientific">Flaviaesturariibacter amylovorans</name>
    <dbReference type="NCBI Taxonomy" id="1084520"/>
    <lineage>
        <taxon>Bacteria</taxon>
        <taxon>Pseudomonadati</taxon>
        <taxon>Bacteroidota</taxon>
        <taxon>Chitinophagia</taxon>
        <taxon>Chitinophagales</taxon>
        <taxon>Chitinophagaceae</taxon>
        <taxon>Flaviaestuariibacter</taxon>
    </lineage>
</organism>
<name>A0ABP8G6T8_9BACT</name>